<comment type="caution">
    <text evidence="2">The sequence shown here is derived from an EMBL/GenBank/DDBJ whole genome shotgun (WGS) entry which is preliminary data.</text>
</comment>
<dbReference type="EMBL" id="SNSC02000014">
    <property type="protein sequence ID" value="TID18382.1"/>
    <property type="molecule type" value="Genomic_DNA"/>
</dbReference>
<name>A0A4Z1NUX7_9PEZI</name>
<gene>
    <name evidence="2" type="ORF">E6O75_ATG06458</name>
</gene>
<dbReference type="Proteomes" id="UP000298493">
    <property type="component" value="Unassembled WGS sequence"/>
</dbReference>
<evidence type="ECO:0000313" key="2">
    <source>
        <dbReference type="EMBL" id="TID18382.1"/>
    </source>
</evidence>
<dbReference type="AlphaFoldDB" id="A0A4Z1NUX7"/>
<keyword evidence="3" id="KW-1185">Reference proteome</keyword>
<accession>A0A4Z1NUX7</accession>
<feature type="region of interest" description="Disordered" evidence="1">
    <location>
        <begin position="259"/>
        <end position="279"/>
    </location>
</feature>
<evidence type="ECO:0000256" key="1">
    <source>
        <dbReference type="SAM" id="MobiDB-lite"/>
    </source>
</evidence>
<evidence type="ECO:0000313" key="3">
    <source>
        <dbReference type="Proteomes" id="UP000298493"/>
    </source>
</evidence>
<organism evidence="2 3">
    <name type="scientific">Venturia nashicola</name>
    <dbReference type="NCBI Taxonomy" id="86259"/>
    <lineage>
        <taxon>Eukaryota</taxon>
        <taxon>Fungi</taxon>
        <taxon>Dikarya</taxon>
        <taxon>Ascomycota</taxon>
        <taxon>Pezizomycotina</taxon>
        <taxon>Dothideomycetes</taxon>
        <taxon>Pleosporomycetidae</taxon>
        <taxon>Venturiales</taxon>
        <taxon>Venturiaceae</taxon>
        <taxon>Venturia</taxon>
    </lineage>
</organism>
<sequence length="279" mass="32452">MNLLDRIESLPLELCQQICEYAITPFEEPEAPLGYIVDPLVCQDFRYQRDRFERELECLKRLGGHVLSRRELDPIEQKWRQAWEASMTRMIAEDKEEWRKFIAEWLSNMWHSDWPWSLSLPFSVLDQTEVTGDLYEMVQTAVGPFMNGFGRVEDECSRGELCRIVEQLREVRMAAFKRGRFRSSQESWDQASVVKTFVLIWRRCIEIAELGTLDYVGRERVKVPISERIPAGQWVFRYTRAEGPAIKWRSPITSGSLNVTTTIDPPAPPSESLTLLSSA</sequence>
<protein>
    <submittedName>
        <fullName evidence="2">G2/mitotic-specific cyclin-4</fullName>
    </submittedName>
</protein>
<proteinExistence type="predicted"/>
<reference evidence="2 3" key="1">
    <citation type="submission" date="2019-04" db="EMBL/GenBank/DDBJ databases">
        <title>High contiguity whole genome sequence and gene annotation resource for two Venturia nashicola isolates.</title>
        <authorList>
            <person name="Prokchorchik M."/>
            <person name="Won K."/>
            <person name="Lee Y."/>
            <person name="Choi E.D."/>
            <person name="Segonzac C."/>
            <person name="Sohn K.H."/>
        </authorList>
    </citation>
    <scope>NUCLEOTIDE SEQUENCE [LARGE SCALE GENOMIC DNA]</scope>
    <source>
        <strain evidence="2 3">PRI2</strain>
    </source>
</reference>